<evidence type="ECO:0000256" key="4">
    <source>
        <dbReference type="ARBA" id="ARBA00022692"/>
    </source>
</evidence>
<name>A0A3S4RT60_MYCAU</name>
<evidence type="ECO:0000256" key="7">
    <source>
        <dbReference type="RuleBase" id="RU363032"/>
    </source>
</evidence>
<keyword evidence="10" id="KW-1185">Reference proteome</keyword>
<dbReference type="KEGG" id="mauu:NCTC10437_00937"/>
<organism evidence="9 10">
    <name type="scientific">Mycolicibacterium aurum</name>
    <name type="common">Mycobacterium aurum</name>
    <dbReference type="NCBI Taxonomy" id="1791"/>
    <lineage>
        <taxon>Bacteria</taxon>
        <taxon>Bacillati</taxon>
        <taxon>Actinomycetota</taxon>
        <taxon>Actinomycetes</taxon>
        <taxon>Mycobacteriales</taxon>
        <taxon>Mycobacteriaceae</taxon>
        <taxon>Mycolicibacterium</taxon>
    </lineage>
</organism>
<feature type="transmembrane region" description="Helical" evidence="7">
    <location>
        <begin position="237"/>
        <end position="257"/>
    </location>
</feature>
<dbReference type="Pfam" id="PF00528">
    <property type="entry name" value="BPD_transp_1"/>
    <property type="match status" value="1"/>
</dbReference>
<comment type="subcellular location">
    <subcellularLocation>
        <location evidence="1 7">Cell membrane</location>
        <topology evidence="1 7">Multi-pass membrane protein</topology>
    </subcellularLocation>
</comment>
<dbReference type="Gene3D" id="1.10.3720.10">
    <property type="entry name" value="MetI-like"/>
    <property type="match status" value="1"/>
</dbReference>
<keyword evidence="6 7" id="KW-0472">Membrane</keyword>
<keyword evidence="5 7" id="KW-1133">Transmembrane helix</keyword>
<dbReference type="GO" id="GO:0055085">
    <property type="term" value="P:transmembrane transport"/>
    <property type="evidence" value="ECO:0007669"/>
    <property type="project" value="InterPro"/>
</dbReference>
<dbReference type="PANTHER" id="PTHR30151:SF0">
    <property type="entry name" value="ABC TRANSPORTER PERMEASE PROTEIN MJ0413-RELATED"/>
    <property type="match status" value="1"/>
</dbReference>
<evidence type="ECO:0000256" key="2">
    <source>
        <dbReference type="ARBA" id="ARBA00022448"/>
    </source>
</evidence>
<accession>A0A3S4RT60</accession>
<feature type="domain" description="ABC transmembrane type-1" evidence="8">
    <location>
        <begin position="74"/>
        <end position="258"/>
    </location>
</feature>
<feature type="transmembrane region" description="Helical" evidence="7">
    <location>
        <begin position="114"/>
        <end position="134"/>
    </location>
</feature>
<dbReference type="AlphaFoldDB" id="A0A3S4RT60"/>
<dbReference type="STRING" id="1791.GCA_001049355_04252"/>
<reference evidence="9 10" key="1">
    <citation type="submission" date="2018-12" db="EMBL/GenBank/DDBJ databases">
        <authorList>
            <consortium name="Pathogen Informatics"/>
        </authorList>
    </citation>
    <scope>NUCLEOTIDE SEQUENCE [LARGE SCALE GENOMIC DNA]</scope>
    <source>
        <strain evidence="9 10">NCTC10437</strain>
    </source>
</reference>
<dbReference type="EMBL" id="LR134356">
    <property type="protein sequence ID" value="VEG51824.1"/>
    <property type="molecule type" value="Genomic_DNA"/>
</dbReference>
<feature type="transmembrane region" description="Helical" evidence="7">
    <location>
        <begin position="141"/>
        <end position="158"/>
    </location>
</feature>
<dbReference type="Proteomes" id="UP000279306">
    <property type="component" value="Chromosome"/>
</dbReference>
<evidence type="ECO:0000313" key="10">
    <source>
        <dbReference type="Proteomes" id="UP000279306"/>
    </source>
</evidence>
<feature type="transmembrane region" description="Helical" evidence="7">
    <location>
        <begin position="178"/>
        <end position="197"/>
    </location>
</feature>
<feature type="transmembrane region" description="Helical" evidence="7">
    <location>
        <begin position="209"/>
        <end position="231"/>
    </location>
</feature>
<evidence type="ECO:0000256" key="6">
    <source>
        <dbReference type="ARBA" id="ARBA00023136"/>
    </source>
</evidence>
<keyword evidence="4 7" id="KW-0812">Transmembrane</keyword>
<keyword evidence="2 7" id="KW-0813">Transport</keyword>
<dbReference type="OrthoDB" id="3173654at2"/>
<proteinExistence type="inferred from homology"/>
<dbReference type="PANTHER" id="PTHR30151">
    <property type="entry name" value="ALKANE SULFONATE ABC TRANSPORTER-RELATED, MEMBRANE SUBUNIT"/>
    <property type="match status" value="1"/>
</dbReference>
<dbReference type="InterPro" id="IPR035906">
    <property type="entry name" value="MetI-like_sf"/>
</dbReference>
<evidence type="ECO:0000256" key="1">
    <source>
        <dbReference type="ARBA" id="ARBA00004651"/>
    </source>
</evidence>
<keyword evidence="3" id="KW-1003">Cell membrane</keyword>
<gene>
    <name evidence="9" type="primary">ssuC_1</name>
    <name evidence="9" type="ORF">NCTC10437_00937</name>
</gene>
<dbReference type="InterPro" id="IPR000515">
    <property type="entry name" value="MetI-like"/>
</dbReference>
<dbReference type="GO" id="GO:0005886">
    <property type="term" value="C:plasma membrane"/>
    <property type="evidence" value="ECO:0007669"/>
    <property type="project" value="UniProtKB-SubCell"/>
</dbReference>
<dbReference type="PROSITE" id="PS50928">
    <property type="entry name" value="ABC_TM1"/>
    <property type="match status" value="1"/>
</dbReference>
<sequence>MPAVIERERITTAQLVQRKVFNWERLVQVVLVVVVLTVWEIAGRIVGDFFLAPPSKLPGAFWEMWETGELLRAVLDSLSSLLVGFCLAIVVGIAVGFFMGWYGPAGRTLNPFVSALYVVPTAALVPMFIIWFGLGFTARTVTVFLFCVFEILISTYTGVRNVDRNLVDAARAFGASRFQLFTKVVSYASLPYIFAGLRMGISRAVKGMVVAELLFAVTGLGGLISTAANYYRTDKVFVGVIVLALLGVTLAAAVQVLERRLMPWHRGIHA</sequence>
<evidence type="ECO:0000256" key="3">
    <source>
        <dbReference type="ARBA" id="ARBA00022475"/>
    </source>
</evidence>
<comment type="similarity">
    <text evidence="7">Belongs to the binding-protein-dependent transport system permease family.</text>
</comment>
<dbReference type="CDD" id="cd06261">
    <property type="entry name" value="TM_PBP2"/>
    <property type="match status" value="1"/>
</dbReference>
<evidence type="ECO:0000256" key="5">
    <source>
        <dbReference type="ARBA" id="ARBA00022989"/>
    </source>
</evidence>
<protein>
    <submittedName>
        <fullName evidence="9">Binding-protein-dependent transport system inner membrane protein</fullName>
    </submittedName>
</protein>
<feature type="transmembrane region" description="Helical" evidence="7">
    <location>
        <begin position="26"/>
        <end position="46"/>
    </location>
</feature>
<dbReference type="RefSeq" id="WP_048634094.1">
    <property type="nucleotide sequence ID" value="NZ_CVQQ01000016.1"/>
</dbReference>
<dbReference type="SUPFAM" id="SSF161098">
    <property type="entry name" value="MetI-like"/>
    <property type="match status" value="1"/>
</dbReference>
<evidence type="ECO:0000313" key="9">
    <source>
        <dbReference type="EMBL" id="VEG51824.1"/>
    </source>
</evidence>
<evidence type="ECO:0000259" key="8">
    <source>
        <dbReference type="PROSITE" id="PS50928"/>
    </source>
</evidence>
<feature type="transmembrane region" description="Helical" evidence="7">
    <location>
        <begin position="81"/>
        <end position="102"/>
    </location>
</feature>